<evidence type="ECO:0000256" key="1">
    <source>
        <dbReference type="ARBA" id="ARBA00004123"/>
    </source>
</evidence>
<dbReference type="GO" id="GO:0031267">
    <property type="term" value="F:small GTPase binding"/>
    <property type="evidence" value="ECO:0007669"/>
    <property type="project" value="InterPro"/>
</dbReference>
<evidence type="ECO:0000256" key="4">
    <source>
        <dbReference type="ARBA" id="ARBA00022448"/>
    </source>
</evidence>
<protein>
    <recommendedName>
        <fullName evidence="8">Importin N-terminal domain-containing protein</fullName>
    </recommendedName>
</protein>
<name>A0A9W8NBU4_9PEZI</name>
<evidence type="ECO:0000256" key="7">
    <source>
        <dbReference type="ARBA" id="ARBA00023242"/>
    </source>
</evidence>
<dbReference type="PANTHER" id="PTHR10997:SF8">
    <property type="entry name" value="EXPORTIN-2"/>
    <property type="match status" value="1"/>
</dbReference>
<dbReference type="InterPro" id="IPR001494">
    <property type="entry name" value="Importin-beta_N"/>
</dbReference>
<dbReference type="InterPro" id="IPR013713">
    <property type="entry name" value="XPO2_central"/>
</dbReference>
<comment type="caution">
    <text evidence="9">The sequence shown here is derived from an EMBL/GenBank/DDBJ whole genome shotgun (WGS) entry which is preliminary data.</text>
</comment>
<evidence type="ECO:0000256" key="2">
    <source>
        <dbReference type="ARBA" id="ARBA00004496"/>
    </source>
</evidence>
<dbReference type="Proteomes" id="UP001148614">
    <property type="component" value="Unassembled WGS sequence"/>
</dbReference>
<dbReference type="FunFam" id="1.25.10.10:FF:000057">
    <property type="entry name" value="Exportin-2 isoform 1"/>
    <property type="match status" value="1"/>
</dbReference>
<evidence type="ECO:0000313" key="9">
    <source>
        <dbReference type="EMBL" id="KAJ3567238.1"/>
    </source>
</evidence>
<dbReference type="InterPro" id="IPR016024">
    <property type="entry name" value="ARM-type_fold"/>
</dbReference>
<sequence length="1019" mass="115002">MASDISQIAQLLDATLDPVQHKKAENALKAEEKKPQFSLQLLKIVATESIEQKTRLAGALCFKNFIRHNYVVRKLLLSFPANLMIIITHHGVAQDEDRTYKLPLDEVNTIKQELIGLMIACPPAIQTQLGEAISIVADSDFWDRWDTLVQDLVSRFTPDNYKVNNGVLEVAHSIFVRWRPLYRSDALYTEINHVLGTFAAPFLELLSATDQQINANQNNKDALKGYFDTMSLLIKVFYDLSCQEMPPQFESNLEQISTLLVKYLEYDNPILVTDEPSEVGVIENVKADICEALQLYVQKYDDDFGRYTQVFISKVWNLLSTIGPETKYDNLVSKALHFLTAIAGTAQHSVAFNEEAVLSQVVEKVVLPNVALRESDEELFEDEPIEFIRRDLEGSDTDSRRRAATDFLRQLQGRFEQLVTSVTGRYINHYLEQGKSNWKDKDTAISLFLSIAAKGAVTASHGVKTVNELVNVVEFFQLHVANDLVGENVEPIAKVDAIKYLYTFRSQLTKEQWQGAFQPLIQNLGSSNYVVYTYAAIAVERLLYLTDNSGARIFGRADIEPFAKDLLDHLFKLVEKESSPAKMQENEFLMRCIMRVLIVMNTGISNFDDMVLDHLLKITNVIKANPSNPRFYYYHFEALGAVISCGSSTGTSKLEERLWEPLNLIITEDVNEFIPYVLQLFAKLLELNPSGALPNHYQALVPPLMLPTTWETRGNVPALTRLLVAIIPRASQYIVAENQVQPILGIFQGLLRGKKTEQNAFDLLESIVLSIPKATLEPFFKSVLELLFTKLQSNPSDSFKLRFVRFYHLVSAKPEAGLGADFFVSQVDLVQNNLFVQIYLTIILPTSAQLVRPVDRKAAVISFAKSMGDSSAFAQRYQKGWRFTCEAMLNMLMNPPQVTVGAGDDVVNEADVDDIGFGLGFTALNTCKKAARDDFPEVQDIQKWVRQYLMDANTRHNGAVAGYMDRLTDEGKQALAISQRGCDIHRFKVTDSGSLWPQFPIIYTGVFWNKRARVVQNPL</sequence>
<dbReference type="PROSITE" id="PS50166">
    <property type="entry name" value="IMPORTIN_B_NT"/>
    <property type="match status" value="1"/>
</dbReference>
<evidence type="ECO:0000256" key="3">
    <source>
        <dbReference type="ARBA" id="ARBA00008669"/>
    </source>
</evidence>
<keyword evidence="10" id="KW-1185">Reference proteome</keyword>
<dbReference type="PANTHER" id="PTHR10997">
    <property type="entry name" value="IMPORTIN-7, 8, 11"/>
    <property type="match status" value="1"/>
</dbReference>
<dbReference type="VEuPathDB" id="FungiDB:F4678DRAFT_438076"/>
<dbReference type="Pfam" id="PF08506">
    <property type="entry name" value="Cse1"/>
    <property type="match status" value="1"/>
</dbReference>
<accession>A0A9W8NBU4</accession>
<dbReference type="GO" id="GO:0006611">
    <property type="term" value="P:protein export from nucleus"/>
    <property type="evidence" value="ECO:0007669"/>
    <property type="project" value="TreeGrafter"/>
</dbReference>
<dbReference type="SMART" id="SM00913">
    <property type="entry name" value="IBN_N"/>
    <property type="match status" value="1"/>
</dbReference>
<keyword evidence="5" id="KW-0963">Cytoplasm</keyword>
<comment type="subcellular location">
    <subcellularLocation>
        <location evidence="2">Cytoplasm</location>
    </subcellularLocation>
    <subcellularLocation>
        <location evidence="1">Nucleus</location>
    </subcellularLocation>
</comment>
<gene>
    <name evidence="9" type="ORF">NPX13_g6839</name>
</gene>
<dbReference type="SUPFAM" id="SSF48371">
    <property type="entry name" value="ARM repeat"/>
    <property type="match status" value="1"/>
</dbReference>
<proteinExistence type="inferred from homology"/>
<dbReference type="Pfam" id="PF03378">
    <property type="entry name" value="CAS_CSE1"/>
    <property type="match status" value="1"/>
</dbReference>
<dbReference type="InterPro" id="IPR005043">
    <property type="entry name" value="XPO2_C"/>
</dbReference>
<dbReference type="AlphaFoldDB" id="A0A9W8NBU4"/>
<dbReference type="EMBL" id="JANPWZ010001262">
    <property type="protein sequence ID" value="KAJ3567238.1"/>
    <property type="molecule type" value="Genomic_DNA"/>
</dbReference>
<reference evidence="9" key="1">
    <citation type="submission" date="2022-07" db="EMBL/GenBank/DDBJ databases">
        <title>Genome Sequence of Xylaria arbuscula.</title>
        <authorList>
            <person name="Buettner E."/>
        </authorList>
    </citation>
    <scope>NUCLEOTIDE SEQUENCE</scope>
    <source>
        <strain evidence="9">VT107</strain>
    </source>
</reference>
<dbReference type="GO" id="GO:0006606">
    <property type="term" value="P:protein import into nucleus"/>
    <property type="evidence" value="ECO:0007669"/>
    <property type="project" value="TreeGrafter"/>
</dbReference>
<feature type="domain" description="Importin N-terminal" evidence="8">
    <location>
        <begin position="24"/>
        <end position="120"/>
    </location>
</feature>
<dbReference type="Gene3D" id="1.25.10.10">
    <property type="entry name" value="Leucine-rich Repeat Variant"/>
    <property type="match status" value="1"/>
</dbReference>
<keyword evidence="4" id="KW-0813">Transport</keyword>
<keyword evidence="6" id="KW-0653">Protein transport</keyword>
<keyword evidence="7" id="KW-0539">Nucleus</keyword>
<dbReference type="Pfam" id="PF03810">
    <property type="entry name" value="IBN_N"/>
    <property type="match status" value="1"/>
</dbReference>
<dbReference type="GO" id="GO:0005829">
    <property type="term" value="C:cytosol"/>
    <property type="evidence" value="ECO:0007669"/>
    <property type="project" value="TreeGrafter"/>
</dbReference>
<evidence type="ECO:0000256" key="6">
    <source>
        <dbReference type="ARBA" id="ARBA00022927"/>
    </source>
</evidence>
<dbReference type="InterPro" id="IPR011989">
    <property type="entry name" value="ARM-like"/>
</dbReference>
<dbReference type="GO" id="GO:0005635">
    <property type="term" value="C:nuclear envelope"/>
    <property type="evidence" value="ECO:0007669"/>
    <property type="project" value="TreeGrafter"/>
</dbReference>
<evidence type="ECO:0000259" key="8">
    <source>
        <dbReference type="PROSITE" id="PS50166"/>
    </source>
</evidence>
<evidence type="ECO:0000313" key="10">
    <source>
        <dbReference type="Proteomes" id="UP001148614"/>
    </source>
</evidence>
<organism evidence="9 10">
    <name type="scientific">Xylaria arbuscula</name>
    <dbReference type="NCBI Taxonomy" id="114810"/>
    <lineage>
        <taxon>Eukaryota</taxon>
        <taxon>Fungi</taxon>
        <taxon>Dikarya</taxon>
        <taxon>Ascomycota</taxon>
        <taxon>Pezizomycotina</taxon>
        <taxon>Sordariomycetes</taxon>
        <taxon>Xylariomycetidae</taxon>
        <taxon>Xylariales</taxon>
        <taxon>Xylariaceae</taxon>
        <taxon>Xylaria</taxon>
    </lineage>
</organism>
<evidence type="ECO:0000256" key="5">
    <source>
        <dbReference type="ARBA" id="ARBA00022490"/>
    </source>
</evidence>
<comment type="similarity">
    <text evidence="3">Belongs to the XPO2/CSE1 family.</text>
</comment>
<dbReference type="GO" id="GO:0005049">
    <property type="term" value="F:nuclear export signal receptor activity"/>
    <property type="evidence" value="ECO:0007669"/>
    <property type="project" value="TreeGrafter"/>
</dbReference>